<sequence>MTTPNSTLRAVRMGLLMSQDEFARAIRDAGQHVGQPNDASKRLVQRWESGATAAPRPVYARALEAVTGMPIEALGFGPPVVVARVSDDGRGGHDLEDSPLGAPKPGGAPATQAAPVRGNYSGVWLSTYEYFSSGRGDTFTGKHYVVLLQHGNRLTGRSLPNASLNPSSPLTLDLQLEGNTVTGTWTEQTAPDGYYRGARYFGALQMLVEPTGRRMAGKWVGFGKEFDVNTGPWELRLMDTSTSKATLEAYSRPPE</sequence>
<dbReference type="Proteomes" id="UP000037274">
    <property type="component" value="Unassembled WGS sequence"/>
</dbReference>
<evidence type="ECO:0000256" key="1">
    <source>
        <dbReference type="SAM" id="MobiDB-lite"/>
    </source>
</evidence>
<feature type="region of interest" description="Disordered" evidence="1">
    <location>
        <begin position="85"/>
        <end position="113"/>
    </location>
</feature>
<name>A0ABR5HYV3_STRLW</name>
<dbReference type="InterPro" id="IPR010982">
    <property type="entry name" value="Lambda_DNA-bd_dom_sf"/>
</dbReference>
<dbReference type="InterPro" id="IPR001387">
    <property type="entry name" value="Cro/C1-type_HTH"/>
</dbReference>
<keyword evidence="3" id="KW-1185">Reference proteome</keyword>
<protein>
    <submittedName>
        <fullName evidence="2">DNA-binding protein</fullName>
    </submittedName>
</protein>
<comment type="caution">
    <text evidence="2">The sequence shown here is derived from an EMBL/GenBank/DDBJ whole genome shotgun (WGS) entry which is preliminary data.</text>
</comment>
<organism evidence="2 3">
    <name type="scientific">Streptomyces leeuwenhoekii</name>
    <dbReference type="NCBI Taxonomy" id="1437453"/>
    <lineage>
        <taxon>Bacteria</taxon>
        <taxon>Bacillati</taxon>
        <taxon>Actinomycetota</taxon>
        <taxon>Actinomycetes</taxon>
        <taxon>Kitasatosporales</taxon>
        <taxon>Streptomycetaceae</taxon>
        <taxon>Streptomyces</taxon>
    </lineage>
</organism>
<feature type="compositionally biased region" description="Basic and acidic residues" evidence="1">
    <location>
        <begin position="85"/>
        <end position="96"/>
    </location>
</feature>
<dbReference type="GO" id="GO:0003677">
    <property type="term" value="F:DNA binding"/>
    <property type="evidence" value="ECO:0007669"/>
    <property type="project" value="UniProtKB-KW"/>
</dbReference>
<feature type="compositionally biased region" description="Low complexity" evidence="1">
    <location>
        <begin position="99"/>
        <end position="113"/>
    </location>
</feature>
<evidence type="ECO:0000313" key="2">
    <source>
        <dbReference type="EMBL" id="KMS78726.1"/>
    </source>
</evidence>
<dbReference type="Gene3D" id="1.10.260.40">
    <property type="entry name" value="lambda repressor-like DNA-binding domains"/>
    <property type="match status" value="1"/>
</dbReference>
<evidence type="ECO:0000313" key="3">
    <source>
        <dbReference type="Proteomes" id="UP000037274"/>
    </source>
</evidence>
<dbReference type="RefSeq" id="WP_048572984.1">
    <property type="nucleotide sequence ID" value="NZ_LFEH01000048.1"/>
</dbReference>
<proteinExistence type="predicted"/>
<dbReference type="EMBL" id="LFEH01000048">
    <property type="protein sequence ID" value="KMS78726.1"/>
    <property type="molecule type" value="Genomic_DNA"/>
</dbReference>
<reference evidence="2 3" key="1">
    <citation type="submission" date="2015-06" db="EMBL/GenBank/DDBJ databases">
        <title>Draft genome sequence of Streptomyces leeuwenhoekii C58, which produces the novel lasso peptide, chaxapeptin.</title>
        <authorList>
            <person name="Yi Y."/>
            <person name="Hai D."/>
            <person name="Jaspars M."/>
            <person name="Sheng H."/>
            <person name="Rateb M.E."/>
            <person name="Bull A."/>
            <person name="Goodfellow M."/>
            <person name="Asenjo J.A."/>
            <person name="Ebel R."/>
        </authorList>
    </citation>
    <scope>NUCLEOTIDE SEQUENCE [LARGE SCALE GENOMIC DNA]</scope>
    <source>
        <strain evidence="2 3">C58</strain>
    </source>
</reference>
<dbReference type="CDD" id="cd00093">
    <property type="entry name" value="HTH_XRE"/>
    <property type="match status" value="1"/>
</dbReference>
<gene>
    <name evidence="2" type="ORF">ACH49_14965</name>
</gene>
<accession>A0ABR5HYV3</accession>
<keyword evidence="2" id="KW-0238">DNA-binding</keyword>